<dbReference type="AlphaFoldDB" id="X0V443"/>
<accession>X0V443</accession>
<organism evidence="1">
    <name type="scientific">marine sediment metagenome</name>
    <dbReference type="NCBI Taxonomy" id="412755"/>
    <lineage>
        <taxon>unclassified sequences</taxon>
        <taxon>metagenomes</taxon>
        <taxon>ecological metagenomes</taxon>
    </lineage>
</organism>
<protein>
    <submittedName>
        <fullName evidence="1">Uncharacterized protein</fullName>
    </submittedName>
</protein>
<evidence type="ECO:0000313" key="1">
    <source>
        <dbReference type="EMBL" id="GAG12875.1"/>
    </source>
</evidence>
<dbReference type="EMBL" id="BARS01023591">
    <property type="protein sequence ID" value="GAG12875.1"/>
    <property type="molecule type" value="Genomic_DNA"/>
</dbReference>
<sequence length="112" mass="12658">MATPGYTGQGLQAPRTEGRALQALSQFGQQEQIRNSQKIQQGVRDRDKFADMLAVDPVYATSQGLQQKIASSMDQFQDEMTEMNKSRRGVMTTEDLMKMQQSRGRVMAEMNH</sequence>
<proteinExistence type="predicted"/>
<gene>
    <name evidence="1" type="ORF">S01H1_37543</name>
</gene>
<feature type="non-terminal residue" evidence="1">
    <location>
        <position position="112"/>
    </location>
</feature>
<name>X0V443_9ZZZZ</name>
<comment type="caution">
    <text evidence="1">The sequence shown here is derived from an EMBL/GenBank/DDBJ whole genome shotgun (WGS) entry which is preliminary data.</text>
</comment>
<reference evidence="1" key="1">
    <citation type="journal article" date="2014" name="Front. Microbiol.">
        <title>High frequency of phylogenetically diverse reductive dehalogenase-homologous genes in deep subseafloor sedimentary metagenomes.</title>
        <authorList>
            <person name="Kawai M."/>
            <person name="Futagami T."/>
            <person name="Toyoda A."/>
            <person name="Takaki Y."/>
            <person name="Nishi S."/>
            <person name="Hori S."/>
            <person name="Arai W."/>
            <person name="Tsubouchi T."/>
            <person name="Morono Y."/>
            <person name="Uchiyama I."/>
            <person name="Ito T."/>
            <person name="Fujiyama A."/>
            <person name="Inagaki F."/>
            <person name="Takami H."/>
        </authorList>
    </citation>
    <scope>NUCLEOTIDE SEQUENCE</scope>
    <source>
        <strain evidence="1">Expedition CK06-06</strain>
    </source>
</reference>